<accession>A0A4C1WRS5</accession>
<dbReference type="EMBL" id="BGZK01000636">
    <property type="protein sequence ID" value="GBP53961.1"/>
    <property type="molecule type" value="Genomic_DNA"/>
</dbReference>
<protein>
    <submittedName>
        <fullName evidence="2">Uncharacterized protein</fullName>
    </submittedName>
</protein>
<evidence type="ECO:0000313" key="2">
    <source>
        <dbReference type="EMBL" id="GBP53961.1"/>
    </source>
</evidence>
<dbReference type="AlphaFoldDB" id="A0A4C1WRS5"/>
<organism evidence="2 3">
    <name type="scientific">Eumeta variegata</name>
    <name type="common">Bagworm moth</name>
    <name type="synonym">Eumeta japonica</name>
    <dbReference type="NCBI Taxonomy" id="151549"/>
    <lineage>
        <taxon>Eukaryota</taxon>
        <taxon>Metazoa</taxon>
        <taxon>Ecdysozoa</taxon>
        <taxon>Arthropoda</taxon>
        <taxon>Hexapoda</taxon>
        <taxon>Insecta</taxon>
        <taxon>Pterygota</taxon>
        <taxon>Neoptera</taxon>
        <taxon>Endopterygota</taxon>
        <taxon>Lepidoptera</taxon>
        <taxon>Glossata</taxon>
        <taxon>Ditrysia</taxon>
        <taxon>Tineoidea</taxon>
        <taxon>Psychidae</taxon>
        <taxon>Oiketicinae</taxon>
        <taxon>Eumeta</taxon>
    </lineage>
</organism>
<gene>
    <name evidence="2" type="ORF">EVAR_96640_1</name>
</gene>
<evidence type="ECO:0000256" key="1">
    <source>
        <dbReference type="SAM" id="MobiDB-lite"/>
    </source>
</evidence>
<sequence>MCAAKCTTAARREERPARRAGPPAGARRSARGGGARHRIPLLYPIALVVLGSPLLSGDPSEGRYVNAPYTSECRYQSARRGWAGGAFACRAITRPGVIVSHNFAVASQNCPSPTSYYGDRRVRSRLADTLRKEINLVLQRSQRTTKNRTSP</sequence>
<comment type="caution">
    <text evidence="2">The sequence shown here is derived from an EMBL/GenBank/DDBJ whole genome shotgun (WGS) entry which is preliminary data.</text>
</comment>
<dbReference type="Proteomes" id="UP000299102">
    <property type="component" value="Unassembled WGS sequence"/>
</dbReference>
<name>A0A4C1WRS5_EUMVA</name>
<evidence type="ECO:0000313" key="3">
    <source>
        <dbReference type="Proteomes" id="UP000299102"/>
    </source>
</evidence>
<keyword evidence="3" id="KW-1185">Reference proteome</keyword>
<reference evidence="2 3" key="1">
    <citation type="journal article" date="2019" name="Commun. Biol.">
        <title>The bagworm genome reveals a unique fibroin gene that provides high tensile strength.</title>
        <authorList>
            <person name="Kono N."/>
            <person name="Nakamura H."/>
            <person name="Ohtoshi R."/>
            <person name="Tomita M."/>
            <person name="Numata K."/>
            <person name="Arakawa K."/>
        </authorList>
    </citation>
    <scope>NUCLEOTIDE SEQUENCE [LARGE SCALE GENOMIC DNA]</scope>
</reference>
<feature type="region of interest" description="Disordered" evidence="1">
    <location>
        <begin position="1"/>
        <end position="33"/>
    </location>
</feature>
<proteinExistence type="predicted"/>